<dbReference type="Proteomes" id="UP000008204">
    <property type="component" value="Chromosome"/>
</dbReference>
<evidence type="ECO:0000313" key="2">
    <source>
        <dbReference type="Proteomes" id="UP000008204"/>
    </source>
</evidence>
<organism evidence="1 2">
    <name type="scientific">Rippkaea orientalis (strain PCC 8801 / RF-1)</name>
    <name type="common">Cyanothece sp. (strain PCC 8801)</name>
    <dbReference type="NCBI Taxonomy" id="41431"/>
    <lineage>
        <taxon>Bacteria</taxon>
        <taxon>Bacillati</taxon>
        <taxon>Cyanobacteriota</taxon>
        <taxon>Cyanophyceae</taxon>
        <taxon>Oscillatoriophycideae</taxon>
        <taxon>Chroococcales</taxon>
        <taxon>Aphanothecaceae</taxon>
        <taxon>Rippkaea</taxon>
        <taxon>Rippkaea orientalis</taxon>
    </lineage>
</organism>
<evidence type="ECO:0008006" key="3">
    <source>
        <dbReference type="Google" id="ProtNLM"/>
    </source>
</evidence>
<name>B7K2M0_RIPO1</name>
<sequence>MLKDELIEELEAAGIKHNPEEIIAITRLSNDKIIFLEQGNRRSGLQHILEKHGQDFINRGIAENRVVEVIMKAIIEGRIVGTQGSTRTIYEVMFEGKVQYLSINVGNNGYIVGANPTSRKLIPRKNL</sequence>
<dbReference type="AlphaFoldDB" id="B7K2M0"/>
<dbReference type="RefSeq" id="WP_012595680.1">
    <property type="nucleotide sequence ID" value="NC_011726.1"/>
</dbReference>
<proteinExistence type="predicted"/>
<dbReference type="eggNOG" id="ENOG5032S3J">
    <property type="taxonomic scope" value="Bacteria"/>
</dbReference>
<keyword evidence="2" id="KW-1185">Reference proteome</keyword>
<dbReference type="KEGG" id="cyp:PCC8801_2402"/>
<gene>
    <name evidence="1" type="ordered locus">PCC8801_2402</name>
</gene>
<reference evidence="2" key="1">
    <citation type="journal article" date="2011" name="MBio">
        <title>Novel metabolic attributes of the genus Cyanothece, comprising a group of unicellular nitrogen-fixing Cyanobacteria.</title>
        <authorList>
            <person name="Bandyopadhyay A."/>
            <person name="Elvitigala T."/>
            <person name="Welsh E."/>
            <person name="Stockel J."/>
            <person name="Liberton M."/>
            <person name="Min H."/>
            <person name="Sherman L.A."/>
            <person name="Pakrasi H.B."/>
        </authorList>
    </citation>
    <scope>NUCLEOTIDE SEQUENCE [LARGE SCALE GENOMIC DNA]</scope>
    <source>
        <strain evidence="2">PCC 8801</strain>
    </source>
</reference>
<evidence type="ECO:0000313" key="1">
    <source>
        <dbReference type="EMBL" id="ACK66413.1"/>
    </source>
</evidence>
<dbReference type="HOGENOM" id="CLU_109368_1_0_3"/>
<protein>
    <recommendedName>
        <fullName evidence="3">DUF4258 domain-containing protein</fullName>
    </recommendedName>
</protein>
<dbReference type="OrthoDB" id="2664633at2"/>
<dbReference type="STRING" id="41431.PCC8801_2402"/>
<dbReference type="EMBL" id="CP001287">
    <property type="protein sequence ID" value="ACK66413.1"/>
    <property type="molecule type" value="Genomic_DNA"/>
</dbReference>
<accession>B7K2M0</accession>